<dbReference type="Pfam" id="PF09084">
    <property type="entry name" value="NMT1"/>
    <property type="match status" value="1"/>
</dbReference>
<evidence type="ECO:0000313" key="14">
    <source>
        <dbReference type="EMBL" id="GLH97927.1"/>
    </source>
</evidence>
<evidence type="ECO:0000256" key="2">
    <source>
        <dbReference type="ARBA" id="ARBA00004948"/>
    </source>
</evidence>
<keyword evidence="6" id="KW-0479">Metal-binding</keyword>
<accession>A0ABQ5QVA4</accession>
<comment type="pathway">
    <text evidence="2">Cofactor biosynthesis; thiamine diphosphate biosynthesis.</text>
</comment>
<comment type="catalytic activity">
    <reaction evidence="11">
        <text>N(6)-(pyridoxal phosphate)-L-lysyl-[4-amino-5-hydroxymethyl-2-methylpyrimidine phosphate synthase] + L-histidyl-[4-amino-5-hydroxymethyl-2-methylpyrimidine phosphate synthase] + 2 Fe(3+) + 4 H2O = L-lysyl-[4-amino-5-hydroxymethyl-2-methylpyrimidine phosphate synthase] + (2S)-2-amino-5-hydroxy-4-oxopentanoyl-[4-amino-5-hydroxymethyl-2-methylpyrimidine phosphate synthase] + 4-amino-2-methyl-5-(phosphooxymethyl)pyrimidine + 3-oxopropanoate + 2 Fe(2+) + 2 H(+)</text>
        <dbReference type="Rhea" id="RHEA:65756"/>
        <dbReference type="Rhea" id="RHEA-COMP:16892"/>
        <dbReference type="Rhea" id="RHEA-COMP:16893"/>
        <dbReference type="Rhea" id="RHEA-COMP:16894"/>
        <dbReference type="Rhea" id="RHEA-COMP:16895"/>
        <dbReference type="ChEBI" id="CHEBI:15377"/>
        <dbReference type="ChEBI" id="CHEBI:15378"/>
        <dbReference type="ChEBI" id="CHEBI:29033"/>
        <dbReference type="ChEBI" id="CHEBI:29034"/>
        <dbReference type="ChEBI" id="CHEBI:29969"/>
        <dbReference type="ChEBI" id="CHEBI:29979"/>
        <dbReference type="ChEBI" id="CHEBI:33190"/>
        <dbReference type="ChEBI" id="CHEBI:58354"/>
        <dbReference type="ChEBI" id="CHEBI:143915"/>
        <dbReference type="ChEBI" id="CHEBI:157692"/>
    </reaction>
    <physiologicalReaction direction="left-to-right" evidence="11">
        <dbReference type="Rhea" id="RHEA:65757"/>
    </physiologicalReaction>
</comment>
<evidence type="ECO:0000313" key="15">
    <source>
        <dbReference type="Proteomes" id="UP001144280"/>
    </source>
</evidence>
<evidence type="ECO:0000259" key="13">
    <source>
        <dbReference type="Pfam" id="PF09084"/>
    </source>
</evidence>
<dbReference type="PROSITE" id="PS51257">
    <property type="entry name" value="PROKAR_LIPOPROTEIN"/>
    <property type="match status" value="1"/>
</dbReference>
<evidence type="ECO:0000256" key="6">
    <source>
        <dbReference type="ARBA" id="ARBA00022723"/>
    </source>
</evidence>
<dbReference type="PANTHER" id="PTHR31528">
    <property type="entry name" value="4-AMINO-5-HYDROXYMETHYL-2-METHYLPYRIMIDINE PHOSPHATE SYNTHASE THI11-RELATED"/>
    <property type="match status" value="1"/>
</dbReference>
<protein>
    <recommendedName>
        <fullName evidence="10">Thiamine pyrimidine synthase</fullName>
    </recommendedName>
</protein>
<dbReference type="EMBL" id="BSDI01000013">
    <property type="protein sequence ID" value="GLH97927.1"/>
    <property type="molecule type" value="Genomic_DNA"/>
</dbReference>
<evidence type="ECO:0000256" key="1">
    <source>
        <dbReference type="ARBA" id="ARBA00003469"/>
    </source>
</evidence>
<dbReference type="Gene3D" id="3.40.190.10">
    <property type="entry name" value="Periplasmic binding protein-like II"/>
    <property type="match status" value="2"/>
</dbReference>
<keyword evidence="5" id="KW-0808">Transferase</keyword>
<evidence type="ECO:0000256" key="3">
    <source>
        <dbReference type="ARBA" id="ARBA00009406"/>
    </source>
</evidence>
<evidence type="ECO:0000256" key="8">
    <source>
        <dbReference type="ARBA" id="ARBA00022977"/>
    </source>
</evidence>
<reference evidence="14" key="1">
    <citation type="submission" date="2022-12" db="EMBL/GenBank/DDBJ databases">
        <title>New Phytohabitans aurantiacus sp. RD004123 nov., an actinomycete isolated from soil.</title>
        <authorList>
            <person name="Triningsih D.W."/>
            <person name="Harunari E."/>
            <person name="Igarashi Y."/>
        </authorList>
    </citation>
    <scope>NUCLEOTIDE SEQUENCE</scope>
    <source>
        <strain evidence="14">RD004123</strain>
    </source>
</reference>
<sequence>MGVLGKAAAAVAVALTLSTAGCGGGDADAGKPATEKVTYLTGAGVQGREAYVYVAIEKGYFAAAGFDVEVRPGNGTNQNLQLLQSGQADFAVVDITAALIEYGRGTFTDFTVVSALHQRNLSCIAAIAGKGVAQPRDLAGKRIGYLPGGVVKALFDAYAGRAGVDAKSIKWVNMPAQQMAQNLAAGTIDAATQLVVGAPAIEAAAKGQKVVVLPLSDHLPDLYGNGIAVGRAAATDQPERVRRFNEAVLKGLADAIADPAEAGRIYAKYQKIQPPAVAAAEVRLMVPYATGGAALGALDEARMTRNVELVHGAGAMPKVVKPADVVSFDLAPKG</sequence>
<comment type="subunit">
    <text evidence="4">Homodimer.</text>
</comment>
<comment type="similarity">
    <text evidence="3">Belongs to the NMT1/THI5 family.</text>
</comment>
<keyword evidence="8" id="KW-0784">Thiamine biosynthesis</keyword>
<organism evidence="14 15">
    <name type="scientific">Phytohabitans aurantiacus</name>
    <dbReference type="NCBI Taxonomy" id="3016789"/>
    <lineage>
        <taxon>Bacteria</taxon>
        <taxon>Bacillati</taxon>
        <taxon>Actinomycetota</taxon>
        <taxon>Actinomycetes</taxon>
        <taxon>Micromonosporales</taxon>
        <taxon>Micromonosporaceae</taxon>
    </lineage>
</organism>
<keyword evidence="7" id="KW-0663">Pyridoxal phosphate</keyword>
<keyword evidence="12" id="KW-0732">Signal</keyword>
<dbReference type="PANTHER" id="PTHR31528:SF1">
    <property type="entry name" value="4-AMINO-5-HYDROXYMETHYL-2-METHYLPYRIMIDINE PHOSPHATE SYNTHASE THI11-RELATED"/>
    <property type="match status" value="1"/>
</dbReference>
<name>A0ABQ5QVA4_9ACTN</name>
<evidence type="ECO:0000256" key="7">
    <source>
        <dbReference type="ARBA" id="ARBA00022898"/>
    </source>
</evidence>
<dbReference type="Proteomes" id="UP001144280">
    <property type="component" value="Unassembled WGS sequence"/>
</dbReference>
<keyword evidence="9" id="KW-0408">Iron</keyword>
<feature type="domain" description="SsuA/THI5-like" evidence="13">
    <location>
        <begin position="51"/>
        <end position="262"/>
    </location>
</feature>
<dbReference type="InterPro" id="IPR015168">
    <property type="entry name" value="SsuA/THI5"/>
</dbReference>
<evidence type="ECO:0000256" key="5">
    <source>
        <dbReference type="ARBA" id="ARBA00022679"/>
    </source>
</evidence>
<comment type="function">
    <text evidence="1">Responsible for the formation of the pyrimidine heterocycle in the thiamine biosynthesis pathway. Catalyzes the formation of hydroxymethylpyrimidine phosphate (HMP-P) from histidine and pyridoxal phosphate (PLP). The protein uses PLP and the active site histidine to form HMP-P, generating an inactive enzyme. The enzyme can only undergo a single turnover, which suggests it is a suicide enzyme.</text>
</comment>
<evidence type="ECO:0000256" key="9">
    <source>
        <dbReference type="ARBA" id="ARBA00023004"/>
    </source>
</evidence>
<evidence type="ECO:0000256" key="4">
    <source>
        <dbReference type="ARBA" id="ARBA00011738"/>
    </source>
</evidence>
<evidence type="ECO:0000256" key="11">
    <source>
        <dbReference type="ARBA" id="ARBA00048179"/>
    </source>
</evidence>
<dbReference type="RefSeq" id="WP_281896301.1">
    <property type="nucleotide sequence ID" value="NZ_BSDI01000013.1"/>
</dbReference>
<comment type="caution">
    <text evidence="14">The sequence shown here is derived from an EMBL/GenBank/DDBJ whole genome shotgun (WGS) entry which is preliminary data.</text>
</comment>
<evidence type="ECO:0000256" key="10">
    <source>
        <dbReference type="ARBA" id="ARBA00033171"/>
    </source>
</evidence>
<evidence type="ECO:0000256" key="12">
    <source>
        <dbReference type="SAM" id="SignalP"/>
    </source>
</evidence>
<feature type="chain" id="PRO_5046693448" description="Thiamine pyrimidine synthase" evidence="12">
    <location>
        <begin position="23"/>
        <end position="334"/>
    </location>
</feature>
<dbReference type="SUPFAM" id="SSF53850">
    <property type="entry name" value="Periplasmic binding protein-like II"/>
    <property type="match status" value="1"/>
</dbReference>
<keyword evidence="15" id="KW-1185">Reference proteome</keyword>
<dbReference type="InterPro" id="IPR027939">
    <property type="entry name" value="NMT1/THI5"/>
</dbReference>
<proteinExistence type="inferred from homology"/>
<feature type="signal peptide" evidence="12">
    <location>
        <begin position="1"/>
        <end position="22"/>
    </location>
</feature>
<gene>
    <name evidence="14" type="ORF">Pa4123_32020</name>
</gene>